<evidence type="ECO:0000313" key="1">
    <source>
        <dbReference type="EMBL" id="TGO56770.1"/>
    </source>
</evidence>
<gene>
    <name evidence="1" type="ORF">BCON_0073g00040</name>
</gene>
<dbReference type="OrthoDB" id="10594713at2759"/>
<name>A0A4Z1ICU0_9HELO</name>
<sequence>MDETKRRERAVANDLLRPIIEKRERDVREAKEARDVIDAIDAIDTVDDPLIIKSLQTTCRCLDSSFEMDAVRCENDESGFNQVTTTYRHEATYFRFDTKNVITERESMTQFCGFNIKAGDIFIGYIE</sequence>
<reference evidence="1 2" key="1">
    <citation type="submission" date="2017-12" db="EMBL/GenBank/DDBJ databases">
        <title>Comparative genomics of Botrytis spp.</title>
        <authorList>
            <person name="Valero-Jimenez C.A."/>
            <person name="Tapia P."/>
            <person name="Veloso J."/>
            <person name="Silva-Moreno E."/>
            <person name="Staats M."/>
            <person name="Valdes J.H."/>
            <person name="Van Kan J.A.L."/>
        </authorList>
    </citation>
    <scope>NUCLEOTIDE SEQUENCE [LARGE SCALE GENOMIC DNA]</scope>
    <source>
        <strain evidence="1 2">MUCL11595</strain>
    </source>
</reference>
<dbReference type="AlphaFoldDB" id="A0A4Z1ICU0"/>
<keyword evidence="2" id="KW-1185">Reference proteome</keyword>
<evidence type="ECO:0000313" key="2">
    <source>
        <dbReference type="Proteomes" id="UP000297527"/>
    </source>
</evidence>
<comment type="caution">
    <text evidence="1">The sequence shown here is derived from an EMBL/GenBank/DDBJ whole genome shotgun (WGS) entry which is preliminary data.</text>
</comment>
<dbReference type="Proteomes" id="UP000297527">
    <property type="component" value="Unassembled WGS sequence"/>
</dbReference>
<dbReference type="EMBL" id="PQXN01000073">
    <property type="protein sequence ID" value="TGO56770.1"/>
    <property type="molecule type" value="Genomic_DNA"/>
</dbReference>
<accession>A0A4Z1ICU0</accession>
<organism evidence="1 2">
    <name type="scientific">Botryotinia convoluta</name>
    <dbReference type="NCBI Taxonomy" id="54673"/>
    <lineage>
        <taxon>Eukaryota</taxon>
        <taxon>Fungi</taxon>
        <taxon>Dikarya</taxon>
        <taxon>Ascomycota</taxon>
        <taxon>Pezizomycotina</taxon>
        <taxon>Leotiomycetes</taxon>
        <taxon>Helotiales</taxon>
        <taxon>Sclerotiniaceae</taxon>
        <taxon>Botryotinia</taxon>
    </lineage>
</organism>
<protein>
    <submittedName>
        <fullName evidence="1">Uncharacterized protein</fullName>
    </submittedName>
</protein>
<proteinExistence type="predicted"/>